<proteinExistence type="predicted"/>
<organism evidence="2 3">
    <name type="scientific">Batrachochytrium dendrobatidis (strain JEL423)</name>
    <dbReference type="NCBI Taxonomy" id="403673"/>
    <lineage>
        <taxon>Eukaryota</taxon>
        <taxon>Fungi</taxon>
        <taxon>Fungi incertae sedis</taxon>
        <taxon>Chytridiomycota</taxon>
        <taxon>Chytridiomycota incertae sedis</taxon>
        <taxon>Chytridiomycetes</taxon>
        <taxon>Rhizophydiales</taxon>
        <taxon>Rhizophydiales incertae sedis</taxon>
        <taxon>Batrachochytrium</taxon>
    </lineage>
</organism>
<accession>A0A177WNP5</accession>
<dbReference type="OrthoDB" id="2163519at2759"/>
<feature type="coiled-coil region" evidence="1">
    <location>
        <begin position="10"/>
        <end position="37"/>
    </location>
</feature>
<reference evidence="2 3" key="2">
    <citation type="submission" date="2016-05" db="EMBL/GenBank/DDBJ databases">
        <title>Lineage-specific infection strategies underlie the spectrum of fungal disease in amphibians.</title>
        <authorList>
            <person name="Cuomo C.A."/>
            <person name="Farrer R.A."/>
            <person name="James T."/>
            <person name="Longcore J."/>
            <person name="Birren B."/>
        </authorList>
    </citation>
    <scope>NUCLEOTIDE SEQUENCE [LARGE SCALE GENOMIC DNA]</scope>
    <source>
        <strain evidence="2 3">JEL423</strain>
    </source>
</reference>
<evidence type="ECO:0000256" key="1">
    <source>
        <dbReference type="SAM" id="Coils"/>
    </source>
</evidence>
<name>A0A177WNP5_BATDL</name>
<dbReference type="Proteomes" id="UP000077115">
    <property type="component" value="Unassembled WGS sequence"/>
</dbReference>
<feature type="coiled-coil region" evidence="1">
    <location>
        <begin position="351"/>
        <end position="392"/>
    </location>
</feature>
<feature type="coiled-coil region" evidence="1">
    <location>
        <begin position="489"/>
        <end position="555"/>
    </location>
</feature>
<dbReference type="VEuPathDB" id="FungiDB:BDEG_25024"/>
<dbReference type="AlphaFoldDB" id="A0A177WNP5"/>
<evidence type="ECO:0000313" key="3">
    <source>
        <dbReference type="Proteomes" id="UP000077115"/>
    </source>
</evidence>
<protein>
    <submittedName>
        <fullName evidence="2">Uncharacterized protein</fullName>
    </submittedName>
</protein>
<keyword evidence="1" id="KW-0175">Coiled coil</keyword>
<sequence length="628" mass="70092">MIDDDRNEKMAVARRKLQQFQKKKHNVSNTLSNTEELHATSIASSIPLAPINSSTVALSDLDALTTESVSLNTVHPVAETQIHPLPEVNGSTTTHSPVARLSLENTDLHSTIDRLSEALQQLSNENADLHLDISRMTLELNESYHNQKSSPKDMDFVRAQLEEAHTEIRLLVDQSRQSSAEHDARLAEILLLKGTIERLEKSMSNMEKWSAERELQLRELTTVNPGMSSEQAQRLESMVFEKDELIVQLRFQLEQEQSAKRQLQDDFVESTLKLETQSAELLKAQDLTISQTKKMEACEAENIQLKNNLHIESQKSIQEKAALEALLTEKSNHLETIMHKQQEYVFDEGHISKLDAQIKTMGTRMQSLQEDNAALIRQLDELRHRNISLTNEKLQFVESLDVLQTKVSKLEAQSVTTPIPTLQSATPLDLDIKDETALDNISPHSALLVTTTPCTESNPSPSTVSNIQQTGVSAKSNIQVATTPRNDLVIDLQNKLTQLELQYQRVVDELGKEQKLTTLLTAEVEALPDFIQIYHQERKQLIEQMQKIAARLKNEGGVGSALSIGMESNTGSQAHLTTNNESFNDASLLANAYVGVSHGAVSGMLLQTQVQSIPGGCYRCKGWPLITL</sequence>
<dbReference type="STRING" id="403673.A0A177WNP5"/>
<dbReference type="EMBL" id="DS022305">
    <property type="protein sequence ID" value="OAJ41426.1"/>
    <property type="molecule type" value="Genomic_DNA"/>
</dbReference>
<gene>
    <name evidence="2" type="ORF">BDEG_25024</name>
</gene>
<reference evidence="2 3" key="1">
    <citation type="submission" date="2006-10" db="EMBL/GenBank/DDBJ databases">
        <title>The Genome Sequence of Batrachochytrium dendrobatidis JEL423.</title>
        <authorList>
            <consortium name="The Broad Institute Genome Sequencing Platform"/>
            <person name="Birren B."/>
            <person name="Lander E."/>
            <person name="Galagan J."/>
            <person name="Cuomo C."/>
            <person name="Devon K."/>
            <person name="Jaffe D."/>
            <person name="Butler J."/>
            <person name="Alvarez P."/>
            <person name="Gnerre S."/>
            <person name="Grabherr M."/>
            <person name="Kleber M."/>
            <person name="Mauceli E."/>
            <person name="Brockman W."/>
            <person name="Young S."/>
            <person name="LaButti K."/>
            <person name="Sykes S."/>
            <person name="DeCaprio D."/>
            <person name="Crawford M."/>
            <person name="Koehrsen M."/>
            <person name="Engels R."/>
            <person name="Montgomery P."/>
            <person name="Pearson M."/>
            <person name="Howarth C."/>
            <person name="Larson L."/>
            <person name="White J."/>
            <person name="O'Leary S."/>
            <person name="Kodira C."/>
            <person name="Zeng Q."/>
            <person name="Yandava C."/>
            <person name="Alvarado L."/>
            <person name="Longcore J."/>
            <person name="James T."/>
        </authorList>
    </citation>
    <scope>NUCLEOTIDE SEQUENCE [LARGE SCALE GENOMIC DNA]</scope>
    <source>
        <strain evidence="2 3">JEL423</strain>
    </source>
</reference>
<feature type="coiled-coil region" evidence="1">
    <location>
        <begin position="105"/>
        <end position="139"/>
    </location>
</feature>
<evidence type="ECO:0000313" key="2">
    <source>
        <dbReference type="EMBL" id="OAJ41426.1"/>
    </source>
</evidence>